<comment type="caution">
    <text evidence="1">The sequence shown here is derived from an EMBL/GenBank/DDBJ whole genome shotgun (WGS) entry which is preliminary data.</text>
</comment>
<evidence type="ECO:0000313" key="2">
    <source>
        <dbReference type="Proteomes" id="UP000005341"/>
    </source>
</evidence>
<dbReference type="EMBL" id="ADOG01000018">
    <property type="protein sequence ID" value="EFM91741.1"/>
    <property type="molecule type" value="Genomic_DNA"/>
</dbReference>
<sequence length="39" mass="4711">MVYIRDFDNSFILWNKFAENIHGKKIFRAKLRVKIAKQA</sequence>
<organism evidence="1 2">
    <name type="scientific">Actinobacillus pleuropneumoniae serovar 6 str. Femo</name>
    <dbReference type="NCBI Taxonomy" id="754256"/>
    <lineage>
        <taxon>Bacteria</taxon>
        <taxon>Pseudomonadati</taxon>
        <taxon>Pseudomonadota</taxon>
        <taxon>Gammaproteobacteria</taxon>
        <taxon>Pasteurellales</taxon>
        <taxon>Pasteurellaceae</taxon>
        <taxon>Actinobacillus</taxon>
    </lineage>
</organism>
<dbReference type="AlphaFoldDB" id="A0A828PJC3"/>
<gene>
    <name evidence="1" type="ORF">appser6_13320</name>
</gene>
<name>A0A828PJC3_ACTPL</name>
<reference evidence="1 2" key="1">
    <citation type="journal article" date="2010" name="J. Bacteriol.">
        <title>Comparative genomic characterization of Actinobacillus pleuropneumoniae.</title>
        <authorList>
            <person name="Xu Z."/>
            <person name="Chen X."/>
            <person name="Li L."/>
            <person name="Li T."/>
            <person name="Wang S."/>
            <person name="Chen H."/>
            <person name="Zhou R."/>
        </authorList>
    </citation>
    <scope>NUCLEOTIDE SEQUENCE [LARGE SCALE GENOMIC DNA]</scope>
    <source>
        <strain evidence="1 2">Femo</strain>
    </source>
</reference>
<evidence type="ECO:0000313" key="1">
    <source>
        <dbReference type="EMBL" id="EFM91741.1"/>
    </source>
</evidence>
<dbReference type="Proteomes" id="UP000005341">
    <property type="component" value="Unassembled WGS sequence"/>
</dbReference>
<proteinExistence type="predicted"/>
<accession>A0A828PJC3</accession>
<protein>
    <submittedName>
        <fullName evidence="1">Uncharacterized protein</fullName>
    </submittedName>
</protein>